<keyword evidence="7 10" id="KW-1133">Transmembrane helix</keyword>
<feature type="transmembrane region" description="Helical" evidence="10">
    <location>
        <begin position="174"/>
        <end position="194"/>
    </location>
</feature>
<feature type="compositionally biased region" description="Basic and acidic residues" evidence="9">
    <location>
        <begin position="481"/>
        <end position="504"/>
    </location>
</feature>
<feature type="transmembrane region" description="Helical" evidence="10">
    <location>
        <begin position="110"/>
        <end position="135"/>
    </location>
</feature>
<name>A0A7D7Q0D0_KOCVA</name>
<feature type="transmembrane region" description="Helical" evidence="10">
    <location>
        <begin position="56"/>
        <end position="76"/>
    </location>
</feature>
<evidence type="ECO:0000256" key="3">
    <source>
        <dbReference type="ARBA" id="ARBA00022448"/>
    </source>
</evidence>
<keyword evidence="13" id="KW-1185">Reference proteome</keyword>
<feature type="transmembrane region" description="Helical" evidence="10">
    <location>
        <begin position="256"/>
        <end position="276"/>
    </location>
</feature>
<feature type="transmembrane region" description="Helical" evidence="10">
    <location>
        <begin position="296"/>
        <end position="326"/>
    </location>
</feature>
<feature type="domain" description="Amino acid permease/ SLC12A" evidence="11">
    <location>
        <begin position="33"/>
        <end position="471"/>
    </location>
</feature>
<evidence type="ECO:0000313" key="13">
    <source>
        <dbReference type="Proteomes" id="UP000216825"/>
    </source>
</evidence>
<dbReference type="InterPro" id="IPR004840">
    <property type="entry name" value="Amino_acid_permease_CS"/>
</dbReference>
<evidence type="ECO:0000256" key="10">
    <source>
        <dbReference type="SAM" id="Phobius"/>
    </source>
</evidence>
<dbReference type="AlphaFoldDB" id="A0A7D7Q0D0"/>
<evidence type="ECO:0000256" key="4">
    <source>
        <dbReference type="ARBA" id="ARBA00022475"/>
    </source>
</evidence>
<dbReference type="GO" id="GO:0006865">
    <property type="term" value="P:amino acid transport"/>
    <property type="evidence" value="ECO:0007669"/>
    <property type="project" value="UniProtKB-KW"/>
</dbReference>
<dbReference type="GO" id="GO:0005886">
    <property type="term" value="C:plasma membrane"/>
    <property type="evidence" value="ECO:0007669"/>
    <property type="project" value="UniProtKB-SubCell"/>
</dbReference>
<feature type="transmembrane region" description="Helical" evidence="10">
    <location>
        <begin position="421"/>
        <end position="439"/>
    </location>
</feature>
<feature type="transmembrane region" description="Helical" evidence="10">
    <location>
        <begin position="445"/>
        <end position="464"/>
    </location>
</feature>
<dbReference type="KEGG" id="kvr:CIB50_0001143"/>
<keyword evidence="5 10" id="KW-0812">Transmembrane</keyword>
<feature type="transmembrane region" description="Helical" evidence="10">
    <location>
        <begin position="31"/>
        <end position="50"/>
    </location>
</feature>
<keyword evidence="8 10" id="KW-0472">Membrane</keyword>
<dbReference type="PANTHER" id="PTHR43495">
    <property type="entry name" value="GABA PERMEASE"/>
    <property type="match status" value="1"/>
</dbReference>
<evidence type="ECO:0000256" key="7">
    <source>
        <dbReference type="ARBA" id="ARBA00022989"/>
    </source>
</evidence>
<dbReference type="GO" id="GO:0055085">
    <property type="term" value="P:transmembrane transport"/>
    <property type="evidence" value="ECO:0007669"/>
    <property type="project" value="InterPro"/>
</dbReference>
<evidence type="ECO:0000256" key="1">
    <source>
        <dbReference type="ARBA" id="ARBA00004651"/>
    </source>
</evidence>
<feature type="transmembrane region" description="Helical" evidence="10">
    <location>
        <begin position="141"/>
        <end position="162"/>
    </location>
</feature>
<dbReference type="InterPro" id="IPR004841">
    <property type="entry name" value="AA-permease/SLC12A_dom"/>
</dbReference>
<keyword evidence="3" id="KW-0813">Transport</keyword>
<evidence type="ECO:0000256" key="9">
    <source>
        <dbReference type="SAM" id="MobiDB-lite"/>
    </source>
</evidence>
<evidence type="ECO:0000256" key="5">
    <source>
        <dbReference type="ARBA" id="ARBA00022692"/>
    </source>
</evidence>
<accession>A0A7D7Q0D0</accession>
<feature type="region of interest" description="Disordered" evidence="9">
    <location>
        <begin position="475"/>
        <end position="528"/>
    </location>
</feature>
<evidence type="ECO:0000256" key="2">
    <source>
        <dbReference type="ARBA" id="ARBA00008583"/>
    </source>
</evidence>
<protein>
    <submittedName>
        <fullName evidence="12">L-asparagine permease 2</fullName>
    </submittedName>
</protein>
<dbReference type="Pfam" id="PF00324">
    <property type="entry name" value="AA_permease"/>
    <property type="match status" value="1"/>
</dbReference>
<gene>
    <name evidence="12" type="primary">ansP2</name>
    <name evidence="12" type="ORF">CIB50_0001143</name>
</gene>
<evidence type="ECO:0000259" key="11">
    <source>
        <dbReference type="Pfam" id="PF00324"/>
    </source>
</evidence>
<dbReference type="PANTHER" id="PTHR43495:SF1">
    <property type="entry name" value="L-ASPARAGINE PERMEASE"/>
    <property type="match status" value="1"/>
</dbReference>
<evidence type="ECO:0000313" key="12">
    <source>
        <dbReference type="EMBL" id="QMS56439.1"/>
    </source>
</evidence>
<reference evidence="13" key="1">
    <citation type="submission" date="2017-08" db="EMBL/GenBank/DDBJ databases">
        <title>Draft Genome Sequence of Kocuria varians 80.</title>
        <authorList>
            <person name="Minaev M."/>
            <person name="Kurbakov K.A."/>
            <person name="Solodovnikova G.I."/>
            <person name="Kuznetsova O.A."/>
            <person name="Lisitsyn A.B."/>
        </authorList>
    </citation>
    <scope>NUCLEOTIDE SEQUENCE [LARGE SCALE GENOMIC DNA]</scope>
    <source>
        <strain evidence="13">80</strain>
    </source>
</reference>
<feature type="transmembrane region" description="Helical" evidence="10">
    <location>
        <begin position="214"/>
        <end position="235"/>
    </location>
</feature>
<evidence type="ECO:0000256" key="6">
    <source>
        <dbReference type="ARBA" id="ARBA00022970"/>
    </source>
</evidence>
<dbReference type="PROSITE" id="PS00218">
    <property type="entry name" value="AMINO_ACID_PERMEASE_1"/>
    <property type="match status" value="1"/>
</dbReference>
<sequence length="528" mass="56089">MPFDPQAPATGPMPVFHERGDQGYKKSLGHFQIQMIGIGGAIGVGLFLGIGGRLAAAGPALIVSYLVVSTVVYLLMRALGELVIHRPTTGAWVSYAREFVGERFAFMTGWIYVALSAVAGVGEIAALAVYVQFWWPEIPGWIPSLVAAMTIVGCNLLSVKLYGFIETWAAMVKVLAILLFLAAGIILVVAGDIFHAPTAASVSNLWSNGFATHGVLVLVVVMTGVVFSFSAIEIVGVSAGEAKDPEKSMPKAINSVVLRIALFYIGSILVLSMLLPTDQYSGEQSPFVTALSSLHIPALAGIMNFVVLTAAISGVNATLYASVRLLRNLSAHGQAPKVMASVGHRGVPTGALLCIFGFDLVGIVMIYALGASDAFEVVLSACSIFVLFGWISIFVSHLGYRRQVARGQVAPVHFKMPGAPVTNYVCLVFLTVLSLYIMFDFSNPRWYYSLLAGVLILVATNIGYEISRRHVRRNGLPDLTPSHEEHDDDAERTAAPRTGTDADHSAGSAAGGPGAPRNDAEGRGPGTR</sequence>
<feature type="transmembrane region" description="Helical" evidence="10">
    <location>
        <begin position="377"/>
        <end position="400"/>
    </location>
</feature>
<feature type="transmembrane region" description="Helical" evidence="10">
    <location>
        <begin position="347"/>
        <end position="371"/>
    </location>
</feature>
<reference evidence="12 13" key="2">
    <citation type="submission" date="2020-07" db="EMBL/GenBank/DDBJ databases">
        <title>Genome of starter culture bacteria Kocuria salsicia reveals its technological properties and safety for usage in meat industry.</title>
        <authorList>
            <person name="Michael M."/>
            <person name="Konstantin K."/>
            <person name="Evgenii K."/>
            <person name="Galina S."/>
            <person name="Oksana K."/>
            <person name="Andrei L."/>
        </authorList>
    </citation>
    <scope>NUCLEOTIDE SEQUENCE [LARGE SCALE GENOMIC DNA]</scope>
    <source>
        <strain evidence="12 13">80</strain>
    </source>
</reference>
<evidence type="ECO:0000256" key="8">
    <source>
        <dbReference type="ARBA" id="ARBA00023136"/>
    </source>
</evidence>
<dbReference type="PIRSF" id="PIRSF006060">
    <property type="entry name" value="AA_transporter"/>
    <property type="match status" value="1"/>
</dbReference>
<dbReference type="RefSeq" id="WP_094393495.1">
    <property type="nucleotide sequence ID" value="NZ_CP059343.1"/>
</dbReference>
<proteinExistence type="inferred from homology"/>
<dbReference type="EMBL" id="CP059343">
    <property type="protein sequence ID" value="QMS56439.1"/>
    <property type="molecule type" value="Genomic_DNA"/>
</dbReference>
<comment type="similarity">
    <text evidence="2">Belongs to the amino acid-polyamine-organocation (APC) superfamily. Amino acid transporter (AAT) (TC 2.A.3.1) family.</text>
</comment>
<organism evidence="12 13">
    <name type="scientific">Kocuria varians</name>
    <name type="common">Micrococcus varians</name>
    <dbReference type="NCBI Taxonomy" id="1272"/>
    <lineage>
        <taxon>Bacteria</taxon>
        <taxon>Bacillati</taxon>
        <taxon>Actinomycetota</taxon>
        <taxon>Actinomycetes</taxon>
        <taxon>Micrococcales</taxon>
        <taxon>Micrococcaceae</taxon>
        <taxon>Kocuria</taxon>
    </lineage>
</organism>
<dbReference type="Proteomes" id="UP000216825">
    <property type="component" value="Chromosome"/>
</dbReference>
<keyword evidence="4" id="KW-1003">Cell membrane</keyword>
<dbReference type="FunFam" id="1.20.1740.10:FF:000001">
    <property type="entry name" value="Amino acid permease"/>
    <property type="match status" value="1"/>
</dbReference>
<keyword evidence="6" id="KW-0029">Amino-acid transport</keyword>
<dbReference type="Gene3D" id="1.20.1740.10">
    <property type="entry name" value="Amino acid/polyamine transporter I"/>
    <property type="match status" value="1"/>
</dbReference>
<comment type="subcellular location">
    <subcellularLocation>
        <location evidence="1">Cell membrane</location>
        <topology evidence="1">Multi-pass membrane protein</topology>
    </subcellularLocation>
</comment>